<dbReference type="EMBL" id="JAANIA010002874">
    <property type="protein sequence ID" value="KAG5308659.1"/>
    <property type="molecule type" value="Genomic_DNA"/>
</dbReference>
<feature type="transmembrane region" description="Helical" evidence="10">
    <location>
        <begin position="476"/>
        <end position="495"/>
    </location>
</feature>
<organism evidence="11 12">
    <name type="scientific">Pseudoatta argentina</name>
    <dbReference type="NCBI Taxonomy" id="621737"/>
    <lineage>
        <taxon>Eukaryota</taxon>
        <taxon>Metazoa</taxon>
        <taxon>Ecdysozoa</taxon>
        <taxon>Arthropoda</taxon>
        <taxon>Hexapoda</taxon>
        <taxon>Insecta</taxon>
        <taxon>Pterygota</taxon>
        <taxon>Neoptera</taxon>
        <taxon>Endopterygota</taxon>
        <taxon>Hymenoptera</taxon>
        <taxon>Apocrita</taxon>
        <taxon>Aculeata</taxon>
        <taxon>Formicoidea</taxon>
        <taxon>Formicidae</taxon>
        <taxon>Myrmicinae</taxon>
        <taxon>Pseudoatta</taxon>
    </lineage>
</organism>
<dbReference type="Proteomes" id="UP000668214">
    <property type="component" value="Unassembled WGS sequence"/>
</dbReference>
<keyword evidence="9" id="KW-0807">Transducer</keyword>
<dbReference type="GO" id="GO:0005549">
    <property type="term" value="F:odorant binding"/>
    <property type="evidence" value="ECO:0007669"/>
    <property type="project" value="InterPro"/>
</dbReference>
<protein>
    <submittedName>
        <fullName evidence="11">OR45B protein</fullName>
    </submittedName>
</protein>
<name>A0A836JEX5_9HYME</name>
<gene>
    <name evidence="11" type="primary">Or45b</name>
    <name evidence="11" type="ORF">G6Z78_0004904</name>
</gene>
<feature type="transmembrane region" description="Helical" evidence="10">
    <location>
        <begin position="312"/>
        <end position="332"/>
    </location>
</feature>
<evidence type="ECO:0000256" key="7">
    <source>
        <dbReference type="ARBA" id="ARBA00023136"/>
    </source>
</evidence>
<feature type="transmembrane region" description="Helical" evidence="10">
    <location>
        <begin position="160"/>
        <end position="182"/>
    </location>
</feature>
<keyword evidence="7 10" id="KW-0472">Membrane</keyword>
<evidence type="ECO:0000256" key="4">
    <source>
        <dbReference type="ARBA" id="ARBA00022692"/>
    </source>
</evidence>
<dbReference type="PANTHER" id="PTHR21137">
    <property type="entry name" value="ODORANT RECEPTOR"/>
    <property type="match status" value="1"/>
</dbReference>
<feature type="transmembrane region" description="Helical" evidence="10">
    <location>
        <begin position="1574"/>
        <end position="1599"/>
    </location>
</feature>
<feature type="transmembrane region" description="Helical" evidence="10">
    <location>
        <begin position="507"/>
        <end position="526"/>
    </location>
</feature>
<feature type="non-terminal residue" evidence="11">
    <location>
        <position position="1728"/>
    </location>
</feature>
<keyword evidence="3" id="KW-0716">Sensory transduction</keyword>
<feature type="transmembrane region" description="Helical" evidence="10">
    <location>
        <begin position="967"/>
        <end position="992"/>
    </location>
</feature>
<evidence type="ECO:0000313" key="12">
    <source>
        <dbReference type="Proteomes" id="UP000668214"/>
    </source>
</evidence>
<dbReference type="Pfam" id="PF02949">
    <property type="entry name" value="7tm_6"/>
    <property type="match status" value="5"/>
</dbReference>
<keyword evidence="6 10" id="KW-1133">Transmembrane helix</keyword>
<evidence type="ECO:0000313" key="11">
    <source>
        <dbReference type="EMBL" id="KAG5308659.1"/>
    </source>
</evidence>
<feature type="transmembrane region" description="Helical" evidence="10">
    <location>
        <begin position="1045"/>
        <end position="1063"/>
    </location>
</feature>
<comment type="subcellular location">
    <subcellularLocation>
        <location evidence="1">Cell membrane</location>
        <topology evidence="1">Multi-pass membrane protein</topology>
    </subcellularLocation>
</comment>
<dbReference type="PANTHER" id="PTHR21137:SF35">
    <property type="entry name" value="ODORANT RECEPTOR 19A-RELATED"/>
    <property type="match status" value="1"/>
</dbReference>
<feature type="transmembrane region" description="Helical" evidence="10">
    <location>
        <begin position="1373"/>
        <end position="1392"/>
    </location>
</feature>
<proteinExistence type="predicted"/>
<evidence type="ECO:0000256" key="3">
    <source>
        <dbReference type="ARBA" id="ARBA00022606"/>
    </source>
</evidence>
<keyword evidence="12" id="KW-1185">Reference proteome</keyword>
<feature type="transmembrane region" description="Helical" evidence="10">
    <location>
        <begin position="1485"/>
        <end position="1506"/>
    </location>
</feature>
<evidence type="ECO:0000256" key="2">
    <source>
        <dbReference type="ARBA" id="ARBA00022475"/>
    </source>
</evidence>
<feature type="transmembrane region" description="Helical" evidence="10">
    <location>
        <begin position="573"/>
        <end position="599"/>
    </location>
</feature>
<keyword evidence="8" id="KW-0675">Receptor</keyword>
<accession>A0A836JEX5</accession>
<feature type="transmembrane region" description="Helical" evidence="10">
    <location>
        <begin position="213"/>
        <end position="233"/>
    </location>
</feature>
<feature type="transmembrane region" description="Helical" evidence="10">
    <location>
        <begin position="1342"/>
        <end position="1361"/>
    </location>
</feature>
<dbReference type="GO" id="GO:0004984">
    <property type="term" value="F:olfactory receptor activity"/>
    <property type="evidence" value="ECO:0007669"/>
    <property type="project" value="InterPro"/>
</dbReference>
<feature type="non-terminal residue" evidence="11">
    <location>
        <position position="1"/>
    </location>
</feature>
<dbReference type="GO" id="GO:0007165">
    <property type="term" value="P:signal transduction"/>
    <property type="evidence" value="ECO:0007669"/>
    <property type="project" value="UniProtKB-KW"/>
</dbReference>
<feature type="transmembrane region" description="Helical" evidence="10">
    <location>
        <begin position="619"/>
        <end position="640"/>
    </location>
</feature>
<evidence type="ECO:0000256" key="5">
    <source>
        <dbReference type="ARBA" id="ARBA00022725"/>
    </source>
</evidence>
<dbReference type="GO" id="GO:0005886">
    <property type="term" value="C:plasma membrane"/>
    <property type="evidence" value="ECO:0007669"/>
    <property type="project" value="UniProtKB-SubCell"/>
</dbReference>
<feature type="transmembrane region" description="Helical" evidence="10">
    <location>
        <begin position="344"/>
        <end position="363"/>
    </location>
</feature>
<evidence type="ECO:0000256" key="6">
    <source>
        <dbReference type="ARBA" id="ARBA00022989"/>
    </source>
</evidence>
<reference evidence="11" key="1">
    <citation type="submission" date="2020-02" db="EMBL/GenBank/DDBJ databases">
        <title>Relaxed selection underlies rapid genomic changes in the transitions from sociality to social parasitism in ants.</title>
        <authorList>
            <person name="Bi X."/>
        </authorList>
    </citation>
    <scope>NUCLEOTIDE SEQUENCE</scope>
    <source>
        <strain evidence="11">BGI-DK2014c</strain>
        <tissue evidence="11">Whole body</tissue>
    </source>
</reference>
<evidence type="ECO:0000256" key="8">
    <source>
        <dbReference type="ARBA" id="ARBA00023170"/>
    </source>
</evidence>
<feature type="transmembrane region" description="Helical" evidence="10">
    <location>
        <begin position="1108"/>
        <end position="1131"/>
    </location>
</feature>
<sequence length="1728" mass="202214">MNEGKARQSGALRVRSLKRDSHDESQLSILLISTIVVSSSGNNADLFRDVVSSSSITVTIIETRETDGRSLVPLMPIYLIYSSFHIFQAARFFVCDNMQCIFETLPPHLLAAIIPVKIFTHQFNSQKIKDLTDRLSIDWNMLETKTERDIMRRYAENGRWYVLIYSSYVYISTISFTTTSLMPRILDVIVPLNTSHPVMMPYPAYYFVDENRYFYYIFFHMIICSTICLTGLIAHDCMFFTYIEHICGLFAIVRYRFEHVSYERSNMEKNMIDCTDYIYYKNIVISIHVHRKTLHRHQYRIFIFAKLLEDTFSISFAVQILLVTICLSITLVQLSSQLHDSAEAMRYFVFIMAQLFHLFCFSFQGQKLINHSLETCDNIYHSSWYKIPVKEQRLLLFVMRKSIEACALTAGKIYIVQSSMSYFTLLSSFNSTACRRRRNTILKIMESGQKYYGINVTKKLLLLAGQWPYQEKGMRLFRMSLLTIAVVSLMAPQVAKLIQCDGNTQCILLTIPALMLMIMILVKLYTCHFNRRKIKILTDHLVSDWGKLKSAEEYEIMKTYAANARLLSLAYCLYYYIVSSMFISISLISPIMNVILPLNESRPILMPYEAYYYVDGEKYFFYIFFHALVSIEISLTAIVAHDCMLLVYIEHVCSIFAVAGFRFETLSRNDHDIMNKSFETQNCRYNCSWYNIPAKSQRLLLYVMQRSMQPNFLSAGKIYVFSLKSFTTVVKSSVSYFTVLASFHMEHNRDYYYDISKWYLMLVGQWPYQKLKESLSFLIFILFLDASARVTQIAKFVVRDNAQCIYETLPPHMLTVMILVKIFTYQFNSRKVVQSSMSYLTLLSSFDVSVSDQPYESSKLIFAVVKTRYLKFAYQFMCKTNVQCICEAMTSYLLTCSSLLKVYTCQLNIRTQFKKTEFQYFFNFYIHLLDYKCIKSLTQHLFIGWKGLKTSEEYEIMKLYAENSRRFCVMYTVYCMLAVTTFMSLSLVPFALDAMWPLNESRPITPPYPGYYFVELREYFYKIFWHSIIVWEITVVGIVAHDCMFVTFVEHVCSMLALVGFYFENLFNKDDKTMKIANNCNDTYRERIALFVNKHQDTLKFVKHIENIFTIPFGAQMIIITVGLSITLLQFTQQNDILISIRYVLYVLAQLFHLFCLCFEGQKLIEHSIQTYSSTWYEVSMRSQKLIVMVMMKSVRPSSLSAGKIYIFSLENFTTIALQYGDISEMLKYLMYIFGQVLHTFCFSLQGQRLINHSIQLHDKIYNSSWYKIPVESQKLLLHVMRRSMEPCFLSAGKIYVFSLKSFTTNVTLKIMAFVWKDYYSITKRLLLLCGLWPYQEKRTRFFRVHSLTLIIFSLIIPQVAQFFRCDGNGRCIKLTIPMFMLMIMFLVKLYTCQFNISKIKNLTDRICDDWKKLNSAEEYEIMKKYATNAKLITFIYLIYVFVCCGGFVLFSVIPKLLNIVLPLNESRPVKLPHQAYYFVDEEKYYVYILFYTSVFGSIATMMVIAHDCTFFIYIEHVCSLFAVAGFHLETLSLNDCNDANNRLDDRKIYNRKIAISIHTHWRALRFAKILEDIFCIAFAIQMLIVTAILSITLLQVALLYGEFNETVKNLAFIFAQVIHTFCFSVQGQRLIDHSLQLSDKIYNSSWYEIPAESRRLLLFIMRRSMQPCFLSAGKLYVFSLKNFSTVNVINKFMLLYAPLKSLLRILAFILKVMQSSVSYFTVLASFQ</sequence>
<comment type="caution">
    <text evidence="11">The sequence shown here is derived from an EMBL/GenBank/DDBJ whole genome shotgun (WGS) entry which is preliminary data.</text>
</comment>
<evidence type="ECO:0000256" key="9">
    <source>
        <dbReference type="ARBA" id="ARBA00023224"/>
    </source>
</evidence>
<keyword evidence="4 10" id="KW-0812">Transmembrane</keyword>
<feature type="transmembrane region" description="Helical" evidence="10">
    <location>
        <begin position="1432"/>
        <end position="1454"/>
    </location>
</feature>
<feature type="transmembrane region" description="Helical" evidence="10">
    <location>
        <begin position="1143"/>
        <end position="1165"/>
    </location>
</feature>
<dbReference type="InterPro" id="IPR004117">
    <property type="entry name" value="7tm6_olfct_rcpt"/>
</dbReference>
<keyword evidence="5" id="KW-0552">Olfaction</keyword>
<evidence type="ECO:0000256" key="1">
    <source>
        <dbReference type="ARBA" id="ARBA00004651"/>
    </source>
</evidence>
<evidence type="ECO:0000256" key="10">
    <source>
        <dbReference type="SAM" id="Phobius"/>
    </source>
</evidence>
<keyword evidence="2" id="KW-1003">Cell membrane</keyword>